<keyword evidence="2" id="KW-0521">NADP</keyword>
<dbReference type="PRINTS" id="PR00081">
    <property type="entry name" value="GDHRDH"/>
</dbReference>
<dbReference type="GO" id="GO:0006654">
    <property type="term" value="P:phosphatidic acid biosynthetic process"/>
    <property type="evidence" value="ECO:0007669"/>
    <property type="project" value="TreeGrafter"/>
</dbReference>
<dbReference type="GO" id="GO:0019433">
    <property type="term" value="P:triglyceride catabolic process"/>
    <property type="evidence" value="ECO:0007669"/>
    <property type="project" value="TreeGrafter"/>
</dbReference>
<evidence type="ECO:0000256" key="1">
    <source>
        <dbReference type="ARBA" id="ARBA00006484"/>
    </source>
</evidence>
<evidence type="ECO:0000313" key="6">
    <source>
        <dbReference type="Proteomes" id="UP001221142"/>
    </source>
</evidence>
<protein>
    <submittedName>
        <fullName evidence="5">NAD(P)-binding protein</fullName>
    </submittedName>
</protein>
<evidence type="ECO:0000256" key="4">
    <source>
        <dbReference type="RuleBase" id="RU000363"/>
    </source>
</evidence>
<dbReference type="EMBL" id="JARKIF010000050">
    <property type="protein sequence ID" value="KAJ7607367.1"/>
    <property type="molecule type" value="Genomic_DNA"/>
</dbReference>
<dbReference type="Proteomes" id="UP001221142">
    <property type="component" value="Unassembled WGS sequence"/>
</dbReference>
<dbReference type="SUPFAM" id="SSF51735">
    <property type="entry name" value="NAD(P)-binding Rossmann-fold domains"/>
    <property type="match status" value="1"/>
</dbReference>
<dbReference type="GO" id="GO:0005811">
    <property type="term" value="C:lipid droplet"/>
    <property type="evidence" value="ECO:0007669"/>
    <property type="project" value="TreeGrafter"/>
</dbReference>
<dbReference type="InterPro" id="IPR020904">
    <property type="entry name" value="Sc_DH/Rdtase_CS"/>
</dbReference>
<dbReference type="PANTHER" id="PTHR44169:SF6">
    <property type="entry name" value="NADPH-DEPENDENT 1-ACYLDIHYDROXYACETONE PHOSPHATE REDUCTASE"/>
    <property type="match status" value="1"/>
</dbReference>
<dbReference type="GO" id="GO:0000140">
    <property type="term" value="F:acylglycerone-phosphate reductase (NADP+) activity"/>
    <property type="evidence" value="ECO:0007669"/>
    <property type="project" value="TreeGrafter"/>
</dbReference>
<comment type="similarity">
    <text evidence="1 4">Belongs to the short-chain dehydrogenases/reductases (SDR) family.</text>
</comment>
<dbReference type="InterPro" id="IPR002347">
    <property type="entry name" value="SDR_fam"/>
</dbReference>
<gene>
    <name evidence="5" type="ORF">FB45DRAFT_948162</name>
</gene>
<dbReference type="PRINTS" id="PR00080">
    <property type="entry name" value="SDRFAMILY"/>
</dbReference>
<evidence type="ECO:0000256" key="2">
    <source>
        <dbReference type="ARBA" id="ARBA00022857"/>
    </source>
</evidence>
<dbReference type="PROSITE" id="PS00061">
    <property type="entry name" value="ADH_SHORT"/>
    <property type="match status" value="1"/>
</dbReference>
<reference evidence="5" key="1">
    <citation type="submission" date="2023-03" db="EMBL/GenBank/DDBJ databases">
        <title>Massive genome expansion in bonnet fungi (Mycena s.s.) driven by repeated elements and novel gene families across ecological guilds.</title>
        <authorList>
            <consortium name="Lawrence Berkeley National Laboratory"/>
            <person name="Harder C.B."/>
            <person name="Miyauchi S."/>
            <person name="Viragh M."/>
            <person name="Kuo A."/>
            <person name="Thoen E."/>
            <person name="Andreopoulos B."/>
            <person name="Lu D."/>
            <person name="Skrede I."/>
            <person name="Drula E."/>
            <person name="Henrissat B."/>
            <person name="Morin E."/>
            <person name="Kohler A."/>
            <person name="Barry K."/>
            <person name="LaButti K."/>
            <person name="Morin E."/>
            <person name="Salamov A."/>
            <person name="Lipzen A."/>
            <person name="Mereny Z."/>
            <person name="Hegedus B."/>
            <person name="Baldrian P."/>
            <person name="Stursova M."/>
            <person name="Weitz H."/>
            <person name="Taylor A."/>
            <person name="Grigoriev I.V."/>
            <person name="Nagy L.G."/>
            <person name="Martin F."/>
            <person name="Kauserud H."/>
        </authorList>
    </citation>
    <scope>NUCLEOTIDE SEQUENCE</scope>
    <source>
        <strain evidence="5">9284</strain>
    </source>
</reference>
<dbReference type="PANTHER" id="PTHR44169">
    <property type="entry name" value="NADPH-DEPENDENT 1-ACYLDIHYDROXYACETONE PHOSPHATE REDUCTASE"/>
    <property type="match status" value="1"/>
</dbReference>
<dbReference type="GO" id="GO:0004806">
    <property type="term" value="F:triacylglycerol lipase activity"/>
    <property type="evidence" value="ECO:0007669"/>
    <property type="project" value="TreeGrafter"/>
</dbReference>
<evidence type="ECO:0000256" key="3">
    <source>
        <dbReference type="ARBA" id="ARBA00023002"/>
    </source>
</evidence>
<dbReference type="Gene3D" id="3.40.50.720">
    <property type="entry name" value="NAD(P)-binding Rossmann-like Domain"/>
    <property type="match status" value="2"/>
</dbReference>
<evidence type="ECO:0000313" key="5">
    <source>
        <dbReference type="EMBL" id="KAJ7607367.1"/>
    </source>
</evidence>
<dbReference type="AlphaFoldDB" id="A0AAD7B0Z6"/>
<keyword evidence="3" id="KW-0560">Oxidoreductase</keyword>
<organism evidence="5 6">
    <name type="scientific">Roridomyces roridus</name>
    <dbReference type="NCBI Taxonomy" id="1738132"/>
    <lineage>
        <taxon>Eukaryota</taxon>
        <taxon>Fungi</taxon>
        <taxon>Dikarya</taxon>
        <taxon>Basidiomycota</taxon>
        <taxon>Agaricomycotina</taxon>
        <taxon>Agaricomycetes</taxon>
        <taxon>Agaricomycetidae</taxon>
        <taxon>Agaricales</taxon>
        <taxon>Marasmiineae</taxon>
        <taxon>Mycenaceae</taxon>
        <taxon>Roridomyces</taxon>
    </lineage>
</organism>
<accession>A0AAD7B0Z6</accession>
<dbReference type="Pfam" id="PF00106">
    <property type="entry name" value="adh_short"/>
    <property type="match status" value="1"/>
</dbReference>
<name>A0AAD7B0Z6_9AGAR</name>
<proteinExistence type="inferred from homology"/>
<sequence>MKSVLITGCTPGGIGHALAKEYHTQGLRVFATARRQEVLADLAAHGVETLQLDVCDNESVKTAREAVAAITGGTLDILVNNASTLISGGDGRIVNIGSVLGIVPQPFCSTYTSSKAALHAYGNTLRLELAPFNVQVTTVIAGSVQSNIWESAAPTPLKPNSIYAPIADIITKWFTSEQVQKMMTGEKFAKYIVSQSLRRSVRAWLWQGTGSWFVWFVDTFWNRTGFDAACWKAAGLHELKAHLTLEDKKQN</sequence>
<keyword evidence="6" id="KW-1185">Reference proteome</keyword>
<dbReference type="GO" id="GO:0005783">
    <property type="term" value="C:endoplasmic reticulum"/>
    <property type="evidence" value="ECO:0007669"/>
    <property type="project" value="TreeGrafter"/>
</dbReference>
<comment type="caution">
    <text evidence="5">The sequence shown here is derived from an EMBL/GenBank/DDBJ whole genome shotgun (WGS) entry which is preliminary data.</text>
</comment>
<dbReference type="InterPro" id="IPR036291">
    <property type="entry name" value="NAD(P)-bd_dom_sf"/>
</dbReference>